<dbReference type="InterPro" id="IPR006187">
    <property type="entry name" value="Claudin"/>
</dbReference>
<evidence type="ECO:0000256" key="4">
    <source>
        <dbReference type="ARBA" id="ARBA00022427"/>
    </source>
</evidence>
<feature type="transmembrane region" description="Helical" evidence="11">
    <location>
        <begin position="48"/>
        <end position="67"/>
    </location>
</feature>
<dbReference type="InterPro" id="IPR017974">
    <property type="entry name" value="Claudin_CS"/>
</dbReference>
<feature type="transmembrane region" description="Helical" evidence="11">
    <location>
        <begin position="118"/>
        <end position="138"/>
    </location>
</feature>
<accession>A0A8B9HYR5</accession>
<keyword evidence="6 11" id="KW-0812">Transmembrane</keyword>
<dbReference type="PRINTS" id="PR01077">
    <property type="entry name" value="CLAUDIN"/>
</dbReference>
<feature type="compositionally biased region" description="Basic and acidic residues" evidence="10">
    <location>
        <begin position="257"/>
        <end position="266"/>
    </location>
</feature>
<feature type="compositionally biased region" description="Low complexity" evidence="10">
    <location>
        <begin position="241"/>
        <end position="256"/>
    </location>
</feature>
<sequence length="266" mass="28571">MTHALLIKVHSEDCYRTEFLRSIANRASQNNQLPVVAMATTGLQVMGLLLALTGWVGSGLVCATPWWRVSAFVGNELVVSEVMWEGLWMTCLSQWGKVQCKAYDSGLALSGSAQLCRALTVLALLLCLLALPLAVTGLKCTHCLGDRQEAKERLVRTAAALFVLSAVVFLLPVTWTAYVVIRDFYDPSVAPPLKRELGPAIYLGWVMALLMLVGGAVMYLGSAPRGAPPTVSSFGKSKPQPTVTTTTTPATTPATTAEDKPDKAYV</sequence>
<evidence type="ECO:0000313" key="12">
    <source>
        <dbReference type="Ensembl" id="ENSAMXP00005018797.1"/>
    </source>
</evidence>
<keyword evidence="9 11" id="KW-0472">Membrane</keyword>
<dbReference type="Proteomes" id="UP000694621">
    <property type="component" value="Unplaced"/>
</dbReference>
<dbReference type="FunFam" id="1.20.140.150:FF:000001">
    <property type="entry name" value="Claudin"/>
    <property type="match status" value="1"/>
</dbReference>
<protein>
    <recommendedName>
        <fullName evidence="14">Claudin</fullName>
    </recommendedName>
</protein>
<dbReference type="InterPro" id="IPR004031">
    <property type="entry name" value="PMP22/EMP/MP20/Claudin"/>
</dbReference>
<comment type="subcellular location">
    <subcellularLocation>
        <location evidence="1">Cell junction</location>
        <location evidence="1">Tight junction</location>
    </subcellularLocation>
    <subcellularLocation>
        <location evidence="2">Cell membrane</location>
        <topology evidence="2">Multi-pass membrane protein</topology>
    </subcellularLocation>
</comment>
<evidence type="ECO:0000256" key="9">
    <source>
        <dbReference type="ARBA" id="ARBA00023136"/>
    </source>
</evidence>
<evidence type="ECO:0000256" key="10">
    <source>
        <dbReference type="SAM" id="MobiDB-lite"/>
    </source>
</evidence>
<evidence type="ECO:0000313" key="13">
    <source>
        <dbReference type="Proteomes" id="UP000694621"/>
    </source>
</evidence>
<keyword evidence="5" id="KW-1003">Cell membrane</keyword>
<evidence type="ECO:0000256" key="7">
    <source>
        <dbReference type="ARBA" id="ARBA00022949"/>
    </source>
</evidence>
<dbReference type="GO" id="GO:0005886">
    <property type="term" value="C:plasma membrane"/>
    <property type="evidence" value="ECO:0007669"/>
    <property type="project" value="UniProtKB-SubCell"/>
</dbReference>
<feature type="transmembrane region" description="Helical" evidence="11">
    <location>
        <begin position="159"/>
        <end position="181"/>
    </location>
</feature>
<dbReference type="PROSITE" id="PS01346">
    <property type="entry name" value="CLAUDIN"/>
    <property type="match status" value="1"/>
</dbReference>
<feature type="transmembrane region" description="Helical" evidence="11">
    <location>
        <begin position="201"/>
        <end position="220"/>
    </location>
</feature>
<dbReference type="GO" id="GO:0005923">
    <property type="term" value="C:bicellular tight junction"/>
    <property type="evidence" value="ECO:0007669"/>
    <property type="project" value="UniProtKB-SubCell"/>
</dbReference>
<dbReference type="AlphaFoldDB" id="A0A8B9HYR5"/>
<proteinExistence type="inferred from homology"/>
<keyword evidence="4" id="KW-0796">Tight junction</keyword>
<dbReference type="OrthoDB" id="8895943at2759"/>
<dbReference type="PANTHER" id="PTHR12002">
    <property type="entry name" value="CLAUDIN"/>
    <property type="match status" value="1"/>
</dbReference>
<evidence type="ECO:0000256" key="3">
    <source>
        <dbReference type="ARBA" id="ARBA00008295"/>
    </source>
</evidence>
<dbReference type="Pfam" id="PF00822">
    <property type="entry name" value="PMP22_Claudin"/>
    <property type="match status" value="1"/>
</dbReference>
<keyword evidence="7" id="KW-0965">Cell junction</keyword>
<evidence type="ECO:0000256" key="8">
    <source>
        <dbReference type="ARBA" id="ARBA00022989"/>
    </source>
</evidence>
<name>A0A8B9HYR5_ASTMX</name>
<comment type="similarity">
    <text evidence="3">Belongs to the claudin family.</text>
</comment>
<evidence type="ECO:0000256" key="2">
    <source>
        <dbReference type="ARBA" id="ARBA00004651"/>
    </source>
</evidence>
<evidence type="ECO:0000256" key="11">
    <source>
        <dbReference type="SAM" id="Phobius"/>
    </source>
</evidence>
<reference evidence="12" key="1">
    <citation type="submission" date="2025-08" db="UniProtKB">
        <authorList>
            <consortium name="Ensembl"/>
        </authorList>
    </citation>
    <scope>IDENTIFICATION</scope>
</reference>
<organism evidence="12 13">
    <name type="scientific">Astyanax mexicanus</name>
    <name type="common">Blind cave fish</name>
    <name type="synonym">Astyanax fasciatus mexicanus</name>
    <dbReference type="NCBI Taxonomy" id="7994"/>
    <lineage>
        <taxon>Eukaryota</taxon>
        <taxon>Metazoa</taxon>
        <taxon>Chordata</taxon>
        <taxon>Craniata</taxon>
        <taxon>Vertebrata</taxon>
        <taxon>Euteleostomi</taxon>
        <taxon>Actinopterygii</taxon>
        <taxon>Neopterygii</taxon>
        <taxon>Teleostei</taxon>
        <taxon>Ostariophysi</taxon>
        <taxon>Characiformes</taxon>
        <taxon>Characoidei</taxon>
        <taxon>Acestrorhamphidae</taxon>
        <taxon>Acestrorhamphinae</taxon>
        <taxon>Astyanax</taxon>
    </lineage>
</organism>
<dbReference type="GO" id="GO:0005198">
    <property type="term" value="F:structural molecule activity"/>
    <property type="evidence" value="ECO:0007669"/>
    <property type="project" value="InterPro"/>
</dbReference>
<feature type="region of interest" description="Disordered" evidence="10">
    <location>
        <begin position="227"/>
        <end position="266"/>
    </location>
</feature>
<dbReference type="Ensembl" id="ENSAMXT00005020774.1">
    <property type="protein sequence ID" value="ENSAMXP00005018797.1"/>
    <property type="gene ID" value="ENSAMXG00005009778.1"/>
</dbReference>
<keyword evidence="8 11" id="KW-1133">Transmembrane helix</keyword>
<evidence type="ECO:0000256" key="5">
    <source>
        <dbReference type="ARBA" id="ARBA00022475"/>
    </source>
</evidence>
<evidence type="ECO:0008006" key="14">
    <source>
        <dbReference type="Google" id="ProtNLM"/>
    </source>
</evidence>
<dbReference type="Gene3D" id="1.20.140.150">
    <property type="match status" value="1"/>
</dbReference>
<evidence type="ECO:0000256" key="1">
    <source>
        <dbReference type="ARBA" id="ARBA00004435"/>
    </source>
</evidence>
<evidence type="ECO:0000256" key="6">
    <source>
        <dbReference type="ARBA" id="ARBA00022692"/>
    </source>
</evidence>